<protein>
    <recommendedName>
        <fullName evidence="2">subtilisin</fullName>
        <ecNumber evidence="2">3.4.21.62</ecNumber>
    </recommendedName>
</protein>
<feature type="compositionally biased region" description="Polar residues" evidence="4">
    <location>
        <begin position="44"/>
        <end position="56"/>
    </location>
</feature>
<evidence type="ECO:0000256" key="3">
    <source>
        <dbReference type="PROSITE-ProRule" id="PRU01240"/>
    </source>
</evidence>
<comment type="caution">
    <text evidence="3">Lacks conserved residue(s) required for the propagation of feature annotation.</text>
</comment>
<sequence length="70" mass="7345">MAAPHAAGAIALLLSARPELMMDEVKRALFASTQQVHLGPSNVTCGGTSDSQSANKQYGHGRLNVRPTDV</sequence>
<organism evidence="6 7">
    <name type="scientific">Globisporangium ultimum (strain ATCC 200006 / CBS 805.95 / DAOM BR144)</name>
    <name type="common">Pythium ultimum</name>
    <dbReference type="NCBI Taxonomy" id="431595"/>
    <lineage>
        <taxon>Eukaryota</taxon>
        <taxon>Sar</taxon>
        <taxon>Stramenopiles</taxon>
        <taxon>Oomycota</taxon>
        <taxon>Peronosporomycetes</taxon>
        <taxon>Pythiales</taxon>
        <taxon>Pythiaceae</taxon>
        <taxon>Globisporangium</taxon>
    </lineage>
</organism>
<dbReference type="HOGENOM" id="CLU_203495_0_0_1"/>
<proteinExistence type="inferred from homology"/>
<dbReference type="Proteomes" id="UP000019132">
    <property type="component" value="Unassembled WGS sequence"/>
</dbReference>
<evidence type="ECO:0000313" key="7">
    <source>
        <dbReference type="Proteomes" id="UP000019132"/>
    </source>
</evidence>
<dbReference type="GO" id="GO:0004252">
    <property type="term" value="F:serine-type endopeptidase activity"/>
    <property type="evidence" value="ECO:0007669"/>
    <property type="project" value="UniProtKB-EC"/>
</dbReference>
<comment type="similarity">
    <text evidence="3">Belongs to the peptidase S8 family.</text>
</comment>
<dbReference type="Pfam" id="PF00082">
    <property type="entry name" value="Peptidase_S8"/>
    <property type="match status" value="1"/>
</dbReference>
<dbReference type="AlphaFoldDB" id="K3WRQ0"/>
<evidence type="ECO:0000256" key="1">
    <source>
        <dbReference type="ARBA" id="ARBA00023529"/>
    </source>
</evidence>
<dbReference type="InParanoid" id="K3WRQ0"/>
<feature type="domain" description="Peptidase S8/S53" evidence="5">
    <location>
        <begin position="1"/>
        <end position="61"/>
    </location>
</feature>
<dbReference type="EnsemblProtists" id="PYU1_T007644">
    <property type="protein sequence ID" value="PYU1_T007644"/>
    <property type="gene ID" value="PYU1_G007628"/>
</dbReference>
<reference evidence="7" key="2">
    <citation type="submission" date="2010-04" db="EMBL/GenBank/DDBJ databases">
        <authorList>
            <person name="Buell R."/>
            <person name="Hamilton J."/>
            <person name="Hostetler J."/>
        </authorList>
    </citation>
    <scope>NUCLEOTIDE SEQUENCE [LARGE SCALE GENOMIC DNA]</scope>
    <source>
        <strain evidence="7">DAOM:BR144</strain>
    </source>
</reference>
<accession>K3WRQ0</accession>
<comment type="catalytic activity">
    <reaction evidence="1">
        <text>Hydrolysis of proteins with broad specificity for peptide bonds, and a preference for a large uncharged residue in P1. Hydrolyzes peptide amides.</text>
        <dbReference type="EC" id="3.4.21.62"/>
    </reaction>
</comment>
<dbReference type="Gene3D" id="3.40.50.200">
    <property type="entry name" value="Peptidase S8/S53 domain"/>
    <property type="match status" value="1"/>
</dbReference>
<reference evidence="6" key="3">
    <citation type="submission" date="2015-02" db="UniProtKB">
        <authorList>
            <consortium name="EnsemblProtists"/>
        </authorList>
    </citation>
    <scope>IDENTIFICATION</scope>
    <source>
        <strain evidence="6">DAOM BR144</strain>
    </source>
</reference>
<keyword evidence="7" id="KW-1185">Reference proteome</keyword>
<dbReference type="PROSITE" id="PS51892">
    <property type="entry name" value="SUBTILASE"/>
    <property type="match status" value="1"/>
</dbReference>
<evidence type="ECO:0000259" key="5">
    <source>
        <dbReference type="Pfam" id="PF00082"/>
    </source>
</evidence>
<dbReference type="InterPro" id="IPR000209">
    <property type="entry name" value="Peptidase_S8/S53_dom"/>
</dbReference>
<dbReference type="InterPro" id="IPR036852">
    <property type="entry name" value="Peptidase_S8/S53_dom_sf"/>
</dbReference>
<reference evidence="7" key="1">
    <citation type="journal article" date="2010" name="Genome Biol.">
        <title>Genome sequence of the necrotrophic plant pathogen Pythium ultimum reveals original pathogenicity mechanisms and effector repertoire.</title>
        <authorList>
            <person name="Levesque C.A."/>
            <person name="Brouwer H."/>
            <person name="Cano L."/>
            <person name="Hamilton J.P."/>
            <person name="Holt C."/>
            <person name="Huitema E."/>
            <person name="Raffaele S."/>
            <person name="Robideau G.P."/>
            <person name="Thines M."/>
            <person name="Win J."/>
            <person name="Zerillo M.M."/>
            <person name="Beakes G.W."/>
            <person name="Boore J.L."/>
            <person name="Busam D."/>
            <person name="Dumas B."/>
            <person name="Ferriera S."/>
            <person name="Fuerstenberg S.I."/>
            <person name="Gachon C.M."/>
            <person name="Gaulin E."/>
            <person name="Govers F."/>
            <person name="Grenville-Briggs L."/>
            <person name="Horner N."/>
            <person name="Hostetler J."/>
            <person name="Jiang R.H."/>
            <person name="Johnson J."/>
            <person name="Krajaejun T."/>
            <person name="Lin H."/>
            <person name="Meijer H.J."/>
            <person name="Moore B."/>
            <person name="Morris P."/>
            <person name="Phuntmart V."/>
            <person name="Puiu D."/>
            <person name="Shetty J."/>
            <person name="Stajich J.E."/>
            <person name="Tripathy S."/>
            <person name="Wawra S."/>
            <person name="van West P."/>
            <person name="Whitty B.R."/>
            <person name="Coutinho P.M."/>
            <person name="Henrissat B."/>
            <person name="Martin F."/>
            <person name="Thomas P.D."/>
            <person name="Tyler B.M."/>
            <person name="De Vries R.P."/>
            <person name="Kamoun S."/>
            <person name="Yandell M."/>
            <person name="Tisserat N."/>
            <person name="Buell C.R."/>
        </authorList>
    </citation>
    <scope>NUCLEOTIDE SEQUENCE</scope>
    <source>
        <strain evidence="7">DAOM:BR144</strain>
    </source>
</reference>
<feature type="region of interest" description="Disordered" evidence="4">
    <location>
        <begin position="44"/>
        <end position="70"/>
    </location>
</feature>
<dbReference type="EMBL" id="GL376585">
    <property type="status" value="NOT_ANNOTATED_CDS"/>
    <property type="molecule type" value="Genomic_DNA"/>
</dbReference>
<name>K3WRQ0_GLOUD</name>
<dbReference type="SUPFAM" id="SSF52743">
    <property type="entry name" value="Subtilisin-like"/>
    <property type="match status" value="1"/>
</dbReference>
<dbReference type="VEuPathDB" id="FungiDB:PYU1_G007628"/>
<evidence type="ECO:0000256" key="2">
    <source>
        <dbReference type="ARBA" id="ARBA00023619"/>
    </source>
</evidence>
<dbReference type="EC" id="3.4.21.62" evidence="2"/>
<evidence type="ECO:0000313" key="6">
    <source>
        <dbReference type="EnsemblProtists" id="PYU1_T007644"/>
    </source>
</evidence>
<evidence type="ECO:0000256" key="4">
    <source>
        <dbReference type="SAM" id="MobiDB-lite"/>
    </source>
</evidence>
<dbReference type="GO" id="GO:0006508">
    <property type="term" value="P:proteolysis"/>
    <property type="evidence" value="ECO:0007669"/>
    <property type="project" value="InterPro"/>
</dbReference>